<dbReference type="PROSITE" id="PS50158">
    <property type="entry name" value="ZF_CCHC"/>
    <property type="match status" value="1"/>
</dbReference>
<dbReference type="Proteomes" id="UP000233469">
    <property type="component" value="Unassembled WGS sequence"/>
</dbReference>
<dbReference type="GO" id="GO:0008270">
    <property type="term" value="F:zinc ion binding"/>
    <property type="evidence" value="ECO:0007669"/>
    <property type="project" value="UniProtKB-KW"/>
</dbReference>
<evidence type="ECO:0000256" key="1">
    <source>
        <dbReference type="PROSITE-ProRule" id="PRU00047"/>
    </source>
</evidence>
<reference evidence="4 5" key="2">
    <citation type="submission" date="2017-10" db="EMBL/GenBank/DDBJ databases">
        <title>Extensive intraspecific genome diversity in a model arbuscular mycorrhizal fungus.</title>
        <authorList>
            <person name="Chen E.C.H."/>
            <person name="Morin E."/>
            <person name="Baudet D."/>
            <person name="Noel J."/>
            <person name="Ndikumana S."/>
            <person name="Charron P."/>
            <person name="St-Onge C."/>
            <person name="Giorgi J."/>
            <person name="Grigoriev I.V."/>
            <person name="Roux C."/>
            <person name="Martin F.M."/>
            <person name="Corradi N."/>
        </authorList>
    </citation>
    <scope>NUCLEOTIDE SEQUENCE [LARGE SCALE GENOMIC DNA]</scope>
    <source>
        <strain evidence="4 5">C2</strain>
    </source>
</reference>
<sequence>MDEYFPNLDKILREYLTPQILQKQRDQMAQSLYYDTVLIKDWQPLLEREKNIVLFDIEENKLPNESEQPSFQHLMNFRQMPNVVQLQGPKQKYGFGMGYAKKALDLAVRTDKVNEFVDQVKCFIENTKAELSEQQENLTSMHIGDPLRVQHKGRQPNRYKSCGEPQRKKSKYIRDITNITNKNCEEVVENQVGKKRERHCKKCNQPGHYAPRCPNV</sequence>
<dbReference type="InterPro" id="IPR001878">
    <property type="entry name" value="Znf_CCHC"/>
</dbReference>
<reference evidence="4 5" key="1">
    <citation type="submission" date="2016-04" db="EMBL/GenBank/DDBJ databases">
        <title>Genome analyses suggest a sexual origin of heterokaryosis in a supposedly ancient asexual fungus.</title>
        <authorList>
            <person name="Ropars J."/>
            <person name="Sedzielewska K."/>
            <person name="Noel J."/>
            <person name="Charron P."/>
            <person name="Farinelli L."/>
            <person name="Marton T."/>
            <person name="Kruger M."/>
            <person name="Pelin A."/>
            <person name="Brachmann A."/>
            <person name="Corradi N."/>
        </authorList>
    </citation>
    <scope>NUCLEOTIDE SEQUENCE [LARGE SCALE GENOMIC DNA]</scope>
    <source>
        <strain evidence="4 5">C2</strain>
    </source>
</reference>
<feature type="domain" description="CCHC-type" evidence="3">
    <location>
        <begin position="200"/>
        <end position="215"/>
    </location>
</feature>
<dbReference type="VEuPathDB" id="FungiDB:RhiirFUN_024608"/>
<protein>
    <recommendedName>
        <fullName evidence="3">CCHC-type domain-containing protein</fullName>
    </recommendedName>
</protein>
<comment type="caution">
    <text evidence="4">The sequence shown here is derived from an EMBL/GenBank/DDBJ whole genome shotgun (WGS) entry which is preliminary data.</text>
</comment>
<name>A0A2N1MB30_9GLOM</name>
<keyword evidence="1" id="KW-0863">Zinc-finger</keyword>
<feature type="region of interest" description="Disordered" evidence="2">
    <location>
        <begin position="145"/>
        <end position="167"/>
    </location>
</feature>
<keyword evidence="1" id="KW-0479">Metal-binding</keyword>
<dbReference type="SUPFAM" id="SSF57756">
    <property type="entry name" value="Retrovirus zinc finger-like domains"/>
    <property type="match status" value="1"/>
</dbReference>
<dbReference type="InterPro" id="IPR036875">
    <property type="entry name" value="Znf_CCHC_sf"/>
</dbReference>
<proteinExistence type="predicted"/>
<evidence type="ECO:0000313" key="4">
    <source>
        <dbReference type="EMBL" id="PKK58835.1"/>
    </source>
</evidence>
<evidence type="ECO:0000259" key="3">
    <source>
        <dbReference type="PROSITE" id="PS50158"/>
    </source>
</evidence>
<gene>
    <name evidence="4" type="ORF">RhiirC2_720230</name>
</gene>
<keyword evidence="1" id="KW-0862">Zinc</keyword>
<evidence type="ECO:0000313" key="5">
    <source>
        <dbReference type="Proteomes" id="UP000233469"/>
    </source>
</evidence>
<dbReference type="AlphaFoldDB" id="A0A2N1MB30"/>
<dbReference type="GO" id="GO:0003676">
    <property type="term" value="F:nucleic acid binding"/>
    <property type="evidence" value="ECO:0007669"/>
    <property type="project" value="InterPro"/>
</dbReference>
<dbReference type="EMBL" id="LLXL01003352">
    <property type="protein sequence ID" value="PKK58835.1"/>
    <property type="molecule type" value="Genomic_DNA"/>
</dbReference>
<accession>A0A2N1MB30</accession>
<dbReference type="VEuPathDB" id="FungiDB:FUN_006510"/>
<evidence type="ECO:0000256" key="2">
    <source>
        <dbReference type="SAM" id="MobiDB-lite"/>
    </source>
</evidence>
<organism evidence="4 5">
    <name type="scientific">Rhizophagus irregularis</name>
    <dbReference type="NCBI Taxonomy" id="588596"/>
    <lineage>
        <taxon>Eukaryota</taxon>
        <taxon>Fungi</taxon>
        <taxon>Fungi incertae sedis</taxon>
        <taxon>Mucoromycota</taxon>
        <taxon>Glomeromycotina</taxon>
        <taxon>Glomeromycetes</taxon>
        <taxon>Glomerales</taxon>
        <taxon>Glomeraceae</taxon>
        <taxon>Rhizophagus</taxon>
    </lineage>
</organism>
<dbReference type="VEuPathDB" id="FungiDB:RhiirA1_474003"/>